<reference evidence="3 5" key="1">
    <citation type="journal article" date="2018" name="J. Invertebr. Pathol.">
        <title>New genotyping method for the causative agent of crayfish plague (Aphanomyces astaci) based on whole genome data.</title>
        <authorList>
            <person name="Minardi D."/>
            <person name="Studholme D.J."/>
            <person name="van der Giezen M."/>
            <person name="Pretto T."/>
            <person name="Oidtmann B."/>
        </authorList>
    </citation>
    <scope>NUCLEOTIDE SEQUENCE [LARGE SCALE GENOMIC DNA]</scope>
    <source>
        <strain evidence="3 5">KB13</strain>
    </source>
</reference>
<reference evidence="2 4" key="2">
    <citation type="submission" date="2018-08" db="EMBL/GenBank/DDBJ databases">
        <title>Aphanomyces genome sequencing and annotation.</title>
        <authorList>
            <person name="Minardi D."/>
            <person name="Oidtmann B."/>
            <person name="Van Der Giezen M."/>
            <person name="Studholme D.J."/>
        </authorList>
    </citation>
    <scope>NUCLEOTIDE SEQUENCE [LARGE SCALE GENOMIC DNA]</scope>
    <source>
        <strain evidence="2 4">197901</strain>
    </source>
</reference>
<dbReference type="Proteomes" id="UP000266196">
    <property type="component" value="Unassembled WGS sequence"/>
</dbReference>
<accession>A0A397ENG5</accession>
<evidence type="ECO:0000256" key="1">
    <source>
        <dbReference type="SAM" id="MobiDB-lite"/>
    </source>
</evidence>
<proteinExistence type="predicted"/>
<evidence type="ECO:0000313" key="3">
    <source>
        <dbReference type="EMBL" id="RLO13897.1"/>
    </source>
</evidence>
<dbReference type="AlphaFoldDB" id="A0A397ENG5"/>
<sequence length="208" mass="23422">MDNIFTGETCEQATEKHNLRMDYAAVLQEQIRLQNAKKEQIKQQKLDEQRLEREEMTNVSPRDQTMPKDVYRRQHSRPATPVAEDIEQELGMDAGNNNQLESSSSFVAVTIPEKHTKEPRGGGMELQVESCFVPLAATAHYHAPLSHQIQQTHGGVGGKKLHPESHREHFLSSEACKTNRGIMHCSSLEDSIDDIDAILHAFLAKTRG</sequence>
<dbReference type="EMBL" id="QUTE01015164">
    <property type="protein sequence ID" value="RHZ00418.1"/>
    <property type="molecule type" value="Genomic_DNA"/>
</dbReference>
<dbReference type="Proteomes" id="UP000275652">
    <property type="component" value="Unassembled WGS sequence"/>
</dbReference>
<organism evidence="2 4">
    <name type="scientific">Aphanomyces astaci</name>
    <name type="common">Crayfish plague agent</name>
    <dbReference type="NCBI Taxonomy" id="112090"/>
    <lineage>
        <taxon>Eukaryota</taxon>
        <taxon>Sar</taxon>
        <taxon>Stramenopiles</taxon>
        <taxon>Oomycota</taxon>
        <taxon>Saprolegniomycetes</taxon>
        <taxon>Saprolegniales</taxon>
        <taxon>Verrucalvaceae</taxon>
        <taxon>Aphanomyces</taxon>
    </lineage>
</organism>
<evidence type="ECO:0000313" key="5">
    <source>
        <dbReference type="Proteomes" id="UP000275652"/>
    </source>
</evidence>
<evidence type="ECO:0000313" key="2">
    <source>
        <dbReference type="EMBL" id="RHZ00418.1"/>
    </source>
</evidence>
<protein>
    <submittedName>
        <fullName evidence="2">Uncharacterized protein</fullName>
    </submittedName>
</protein>
<name>A0A397ENG5_APHAT</name>
<feature type="region of interest" description="Disordered" evidence="1">
    <location>
        <begin position="44"/>
        <end position="64"/>
    </location>
</feature>
<gene>
    <name evidence="3" type="ORF">DYB28_009346</name>
    <name evidence="2" type="ORF">DYB31_014438</name>
</gene>
<evidence type="ECO:0000313" key="4">
    <source>
        <dbReference type="Proteomes" id="UP000266196"/>
    </source>
</evidence>
<dbReference type="EMBL" id="QUTI01001840">
    <property type="protein sequence ID" value="RLO13897.1"/>
    <property type="molecule type" value="Genomic_DNA"/>
</dbReference>
<comment type="caution">
    <text evidence="2">The sequence shown here is derived from an EMBL/GenBank/DDBJ whole genome shotgun (WGS) entry which is preliminary data.</text>
</comment>
<feature type="compositionally biased region" description="Basic and acidic residues" evidence="1">
    <location>
        <begin position="44"/>
        <end position="56"/>
    </location>
</feature>
<dbReference type="VEuPathDB" id="FungiDB:H257_11830"/>